<accession>A0A843WSB0</accession>
<feature type="domain" description="Disease resistance R13L4/SHOC-2-like LRR" evidence="6">
    <location>
        <begin position="146"/>
        <end position="220"/>
    </location>
</feature>
<evidence type="ECO:0000313" key="8">
    <source>
        <dbReference type="Proteomes" id="UP000652761"/>
    </source>
</evidence>
<feature type="region of interest" description="Disordered" evidence="5">
    <location>
        <begin position="1"/>
        <end position="30"/>
    </location>
</feature>
<dbReference type="InterPro" id="IPR032675">
    <property type="entry name" value="LRR_dom_sf"/>
</dbReference>
<reference evidence="7" key="1">
    <citation type="submission" date="2017-07" db="EMBL/GenBank/DDBJ databases">
        <title>Taro Niue Genome Assembly and Annotation.</title>
        <authorList>
            <person name="Atibalentja N."/>
            <person name="Keating K."/>
            <person name="Fields C.J."/>
        </authorList>
    </citation>
    <scope>NUCLEOTIDE SEQUENCE</scope>
    <source>
        <strain evidence="7">Niue_2</strain>
        <tissue evidence="7">Leaf</tissue>
    </source>
</reference>
<dbReference type="SUPFAM" id="SSF52047">
    <property type="entry name" value="RNI-like"/>
    <property type="match status" value="1"/>
</dbReference>
<dbReference type="Pfam" id="PF00560">
    <property type="entry name" value="LRR_1"/>
    <property type="match status" value="1"/>
</dbReference>
<dbReference type="OrthoDB" id="676979at2759"/>
<keyword evidence="1" id="KW-0433">Leucine-rich repeat</keyword>
<evidence type="ECO:0000256" key="2">
    <source>
        <dbReference type="ARBA" id="ARBA00022737"/>
    </source>
</evidence>
<feature type="non-terminal residue" evidence="7">
    <location>
        <position position="1"/>
    </location>
</feature>
<dbReference type="InterPro" id="IPR001611">
    <property type="entry name" value="Leu-rich_rpt"/>
</dbReference>
<sequence length="406" mass="45307">LDKTNALRSSGKRGKLPRPSPPVPRADLHLHHPSSRSVYLQRNRGIQGIPDPKWGSRADCDVVYARFGLRLSGLKDSLAANGMLPEQERGLRREPGGEVEIHRHRCSEGLQVEGDTADSLFSLATAGCNLKIALPGEVLEIDKFVRTLDLTNNRIAEIPMEISKLNNMQRLVLAQNLLEHLPSSLGNLHSLKVLTLDANQLRTLPNELGFLVRLEQLSIMGNFLTCLPESLGNLKNLRLLNVSGNKLKSLPQTIGNCIALEEVRANVSIFLSSNLVMAADNSVEELPSSICSLIYLKSLSLDNNRLHQLPSRLLKDCKALQNISLHENPISMDQFQEASSPLSISWTSPSMSYRIYFCFVTHFPPHPHLQMEGFQEFEARRKKKFDKQIDSNVMMGSRALDEGLDL</sequence>
<comment type="similarity">
    <text evidence="3">Belongs to the SHOC2 family.</text>
</comment>
<dbReference type="Proteomes" id="UP000652761">
    <property type="component" value="Unassembled WGS sequence"/>
</dbReference>
<evidence type="ECO:0000259" key="6">
    <source>
        <dbReference type="Pfam" id="PF23598"/>
    </source>
</evidence>
<dbReference type="AlphaFoldDB" id="A0A843WSB0"/>
<dbReference type="InterPro" id="IPR055414">
    <property type="entry name" value="LRR_R13L4/SHOC2-like"/>
</dbReference>
<organism evidence="7 8">
    <name type="scientific">Colocasia esculenta</name>
    <name type="common">Wild taro</name>
    <name type="synonym">Arum esculentum</name>
    <dbReference type="NCBI Taxonomy" id="4460"/>
    <lineage>
        <taxon>Eukaryota</taxon>
        <taxon>Viridiplantae</taxon>
        <taxon>Streptophyta</taxon>
        <taxon>Embryophyta</taxon>
        <taxon>Tracheophyta</taxon>
        <taxon>Spermatophyta</taxon>
        <taxon>Magnoliopsida</taxon>
        <taxon>Liliopsida</taxon>
        <taxon>Araceae</taxon>
        <taxon>Aroideae</taxon>
        <taxon>Colocasieae</taxon>
        <taxon>Colocasia</taxon>
    </lineage>
</organism>
<dbReference type="PANTHER" id="PTHR48051:SF1">
    <property type="entry name" value="RAS SUPPRESSOR PROTEIN 1"/>
    <property type="match status" value="1"/>
</dbReference>
<dbReference type="SMART" id="SM00369">
    <property type="entry name" value="LRR_TYP"/>
    <property type="match status" value="4"/>
</dbReference>
<evidence type="ECO:0000256" key="1">
    <source>
        <dbReference type="ARBA" id="ARBA00022614"/>
    </source>
</evidence>
<keyword evidence="8" id="KW-1185">Reference proteome</keyword>
<comment type="function">
    <text evidence="4">Leucine-rich repeat protein that likely mediates protein interactions, possibly in the context of signal transduction.</text>
</comment>
<dbReference type="InterPro" id="IPR050216">
    <property type="entry name" value="LRR_domain-containing"/>
</dbReference>
<dbReference type="Gene3D" id="3.80.10.10">
    <property type="entry name" value="Ribonuclease Inhibitor"/>
    <property type="match status" value="1"/>
</dbReference>
<dbReference type="EMBL" id="NMUH01003421">
    <property type="protein sequence ID" value="MQM05490.1"/>
    <property type="molecule type" value="Genomic_DNA"/>
</dbReference>
<dbReference type="SMART" id="SM00364">
    <property type="entry name" value="LRR_BAC"/>
    <property type="match status" value="4"/>
</dbReference>
<evidence type="ECO:0000256" key="3">
    <source>
        <dbReference type="ARBA" id="ARBA00023786"/>
    </source>
</evidence>
<name>A0A843WSB0_COLES</name>
<dbReference type="PROSITE" id="PS51450">
    <property type="entry name" value="LRR"/>
    <property type="match status" value="1"/>
</dbReference>
<comment type="caution">
    <text evidence="7">The sequence shown here is derived from an EMBL/GenBank/DDBJ whole genome shotgun (WGS) entry which is preliminary data.</text>
</comment>
<dbReference type="Pfam" id="PF23598">
    <property type="entry name" value="LRR_14"/>
    <property type="match status" value="1"/>
</dbReference>
<keyword evidence="2" id="KW-0677">Repeat</keyword>
<dbReference type="PANTHER" id="PTHR48051">
    <property type="match status" value="1"/>
</dbReference>
<dbReference type="InterPro" id="IPR003591">
    <property type="entry name" value="Leu-rich_rpt_typical-subtyp"/>
</dbReference>
<gene>
    <name evidence="7" type="ORF">Taro_038301</name>
</gene>
<evidence type="ECO:0000256" key="4">
    <source>
        <dbReference type="ARBA" id="ARBA00037519"/>
    </source>
</evidence>
<evidence type="ECO:0000256" key="5">
    <source>
        <dbReference type="SAM" id="MobiDB-lite"/>
    </source>
</evidence>
<evidence type="ECO:0000313" key="7">
    <source>
        <dbReference type="EMBL" id="MQM05490.1"/>
    </source>
</evidence>
<protein>
    <recommendedName>
        <fullName evidence="6">Disease resistance R13L4/SHOC-2-like LRR domain-containing protein</fullName>
    </recommendedName>
</protein>
<proteinExistence type="inferred from homology"/>
<dbReference type="GO" id="GO:0005737">
    <property type="term" value="C:cytoplasm"/>
    <property type="evidence" value="ECO:0007669"/>
    <property type="project" value="TreeGrafter"/>
</dbReference>